<comment type="similarity">
    <text evidence="3 7">Belongs to the flagella basal body rod proteins family.</text>
</comment>
<dbReference type="Pfam" id="PF00460">
    <property type="entry name" value="Flg_bb_rod"/>
    <property type="match status" value="1"/>
</dbReference>
<dbReference type="GO" id="GO:0005576">
    <property type="term" value="C:extracellular region"/>
    <property type="evidence" value="ECO:0007669"/>
    <property type="project" value="UniProtKB-SubCell"/>
</dbReference>
<organism evidence="12 13">
    <name type="scientific">Rossellomorea vietnamensis</name>
    <dbReference type="NCBI Taxonomy" id="218284"/>
    <lineage>
        <taxon>Bacteria</taxon>
        <taxon>Bacillati</taxon>
        <taxon>Bacillota</taxon>
        <taxon>Bacilli</taxon>
        <taxon>Bacillales</taxon>
        <taxon>Bacillaceae</taxon>
        <taxon>Rossellomorea</taxon>
    </lineage>
</organism>
<protein>
    <recommendedName>
        <fullName evidence="4 7">Flagellar hook-associated protein 1</fullName>
        <shortName evidence="7">HAP1</shortName>
    </recommendedName>
</protein>
<evidence type="ECO:0000256" key="1">
    <source>
        <dbReference type="ARBA" id="ARBA00004365"/>
    </source>
</evidence>
<dbReference type="GO" id="GO:0005198">
    <property type="term" value="F:structural molecule activity"/>
    <property type="evidence" value="ECO:0007669"/>
    <property type="project" value="UniProtKB-UniRule"/>
</dbReference>
<dbReference type="GO" id="GO:0044780">
    <property type="term" value="P:bacterial-type flagellum assembly"/>
    <property type="evidence" value="ECO:0007669"/>
    <property type="project" value="InterPro"/>
</dbReference>
<evidence type="ECO:0000256" key="4">
    <source>
        <dbReference type="ARBA" id="ARBA00016244"/>
    </source>
</evidence>
<dbReference type="SUPFAM" id="SSF64518">
    <property type="entry name" value="Phase 1 flagellin"/>
    <property type="match status" value="1"/>
</dbReference>
<evidence type="ECO:0000256" key="6">
    <source>
        <dbReference type="ARBA" id="ARBA00023143"/>
    </source>
</evidence>
<evidence type="ECO:0000256" key="8">
    <source>
        <dbReference type="SAM" id="Coils"/>
    </source>
</evidence>
<proteinExistence type="inferred from homology"/>
<evidence type="ECO:0000256" key="5">
    <source>
        <dbReference type="ARBA" id="ARBA00022525"/>
    </source>
</evidence>
<dbReference type="InterPro" id="IPR001444">
    <property type="entry name" value="Flag_bb_rod_N"/>
</dbReference>
<keyword evidence="12" id="KW-0282">Flagellum</keyword>
<keyword evidence="12" id="KW-0969">Cilium</keyword>
<evidence type="ECO:0000313" key="13">
    <source>
        <dbReference type="Proteomes" id="UP000323317"/>
    </source>
</evidence>
<dbReference type="PRINTS" id="PR01005">
    <property type="entry name" value="FLGHOOKAP1"/>
</dbReference>
<evidence type="ECO:0000256" key="2">
    <source>
        <dbReference type="ARBA" id="ARBA00004613"/>
    </source>
</evidence>
<evidence type="ECO:0000313" key="12">
    <source>
        <dbReference type="EMBL" id="TYR76046.1"/>
    </source>
</evidence>
<dbReference type="EMBL" id="VTEH01000004">
    <property type="protein sequence ID" value="TYR76046.1"/>
    <property type="molecule type" value="Genomic_DNA"/>
</dbReference>
<feature type="domain" description="Flagellar hook-associated protein FlgK helical" evidence="11">
    <location>
        <begin position="102"/>
        <end position="350"/>
    </location>
</feature>
<evidence type="ECO:0000256" key="7">
    <source>
        <dbReference type="RuleBase" id="RU362065"/>
    </source>
</evidence>
<keyword evidence="12" id="KW-0966">Cell projection</keyword>
<comment type="caution">
    <text evidence="12">The sequence shown here is derived from an EMBL/GenBank/DDBJ whole genome shotgun (WGS) entry which is preliminary data.</text>
</comment>
<keyword evidence="6 7" id="KW-0975">Bacterial flagellum</keyword>
<comment type="subcellular location">
    <subcellularLocation>
        <location evidence="1 7">Bacterial flagellum</location>
    </subcellularLocation>
    <subcellularLocation>
        <location evidence="2 7">Secreted</location>
    </subcellularLocation>
</comment>
<feature type="domain" description="Flagellar basal body rod protein N-terminal" evidence="9">
    <location>
        <begin position="8"/>
        <end position="38"/>
    </location>
</feature>
<dbReference type="InterPro" id="IPR010930">
    <property type="entry name" value="Flg_bb/hook_C_dom"/>
</dbReference>
<dbReference type="GO" id="GO:0009424">
    <property type="term" value="C:bacterial-type flagellum hook"/>
    <property type="evidence" value="ECO:0007669"/>
    <property type="project" value="UniProtKB-UniRule"/>
</dbReference>
<dbReference type="AlphaFoldDB" id="A0A5D4KGI7"/>
<dbReference type="InterPro" id="IPR053927">
    <property type="entry name" value="FlgK_helical"/>
</dbReference>
<reference evidence="12 13" key="1">
    <citation type="submission" date="2019-08" db="EMBL/GenBank/DDBJ databases">
        <title>Bacillus genomes from the desert of Cuatro Cienegas, Coahuila.</title>
        <authorList>
            <person name="Olmedo-Alvarez G."/>
        </authorList>
    </citation>
    <scope>NUCLEOTIDE SEQUENCE [LARGE SCALE GENOMIC DNA]</scope>
    <source>
        <strain evidence="12 13">CH40_1T</strain>
    </source>
</reference>
<evidence type="ECO:0000259" key="11">
    <source>
        <dbReference type="Pfam" id="PF22638"/>
    </source>
</evidence>
<dbReference type="PANTHER" id="PTHR30033">
    <property type="entry name" value="FLAGELLAR HOOK-ASSOCIATED PROTEIN 1"/>
    <property type="match status" value="1"/>
</dbReference>
<dbReference type="InterPro" id="IPR002371">
    <property type="entry name" value="FlgK"/>
</dbReference>
<keyword evidence="8" id="KW-0175">Coiled coil</keyword>
<dbReference type="NCBIfam" id="TIGR02492">
    <property type="entry name" value="flgK_ends"/>
    <property type="match status" value="1"/>
</dbReference>
<sequence>MRSTFMGLETAKRGMYTQQGALHTTGHNIANANTPGFTRQRVNFEQTEPYPSPAINRPQIPGQMGTGVEAGSIQRVREKFLDVQYRGENNKLGYWENKMEAMKKMEEVMNEPSDSGLSKTMDMFWQSLQDLAVNPTNSGARSVVRQRGVAVAETFNYVSSSLSSIRTDLKNEIDVTENQINSMTRQIDNLNKRIGDVEPHGYLPNDLYDERDRLVDELSKIVDIQVTYKSSGGGALDIADGQATVKLMNENGSASAILVGAGGANTLKLEAEGPNGAISKVKVGTMEVSPEKFTSQGKLKGLMEMYGYQDSSEGETTGVYTDMLSELDNLAYTFAKEFNEIHANGMGINEIKAEENVKNVFFVDPKQGTNGEPLANEEDPLTNHLGSREGFASRIGISKVVQDDLDHIASADGTDPAKATAGDSSVVLKLADVINTAFEYKTGSGEKADFRNYYEGVIGEMAVTSQEAVRLTNNSDTLRQAVEERRMSVSGVSLDEEMTNMIKFQHAYNASARMITLQDEMLDKIINGMLR</sequence>
<dbReference type="Proteomes" id="UP000323317">
    <property type="component" value="Unassembled WGS sequence"/>
</dbReference>
<dbReference type="Pfam" id="PF22638">
    <property type="entry name" value="FlgK_D1"/>
    <property type="match status" value="1"/>
</dbReference>
<evidence type="ECO:0000259" key="9">
    <source>
        <dbReference type="Pfam" id="PF00460"/>
    </source>
</evidence>
<evidence type="ECO:0000256" key="3">
    <source>
        <dbReference type="ARBA" id="ARBA00009677"/>
    </source>
</evidence>
<feature type="domain" description="Flagellar basal-body/hook protein C-terminal" evidence="10">
    <location>
        <begin position="487"/>
        <end position="527"/>
    </location>
</feature>
<gene>
    <name evidence="7 12" type="primary">flgK</name>
    <name evidence="12" type="ORF">FZC79_07785</name>
</gene>
<name>A0A5D4KGI7_9BACI</name>
<dbReference type="Pfam" id="PF06429">
    <property type="entry name" value="Flg_bbr_C"/>
    <property type="match status" value="1"/>
</dbReference>
<dbReference type="PANTHER" id="PTHR30033:SF1">
    <property type="entry name" value="FLAGELLAR HOOK-ASSOCIATED PROTEIN 1"/>
    <property type="match status" value="1"/>
</dbReference>
<keyword evidence="5 7" id="KW-0964">Secreted</keyword>
<feature type="coiled-coil region" evidence="8">
    <location>
        <begin position="166"/>
        <end position="193"/>
    </location>
</feature>
<evidence type="ECO:0000259" key="10">
    <source>
        <dbReference type="Pfam" id="PF06429"/>
    </source>
</evidence>
<dbReference type="RefSeq" id="WP_148946263.1">
    <property type="nucleotide sequence ID" value="NZ_VTEH01000004.1"/>
</dbReference>
<accession>A0A5D4KGI7</accession>